<evidence type="ECO:0000313" key="2">
    <source>
        <dbReference type="Proteomes" id="UP000236321"/>
    </source>
</evidence>
<proteinExistence type="predicted"/>
<organism evidence="1 2">
    <name type="scientific">Microcystis aeruginosa NIES-298</name>
    <dbReference type="NCBI Taxonomy" id="449468"/>
    <lineage>
        <taxon>Bacteria</taxon>
        <taxon>Bacillati</taxon>
        <taxon>Cyanobacteriota</taxon>
        <taxon>Cyanophyceae</taxon>
        <taxon>Oscillatoriophycideae</taxon>
        <taxon>Chroococcales</taxon>
        <taxon>Microcystaceae</taxon>
        <taxon>Microcystis</taxon>
    </lineage>
</organism>
<name>A0A2H6BYT2_MICAE</name>
<accession>A0A2H6BYT2</accession>
<evidence type="ECO:0000313" key="1">
    <source>
        <dbReference type="EMBL" id="GBD55314.1"/>
    </source>
</evidence>
<reference evidence="2" key="1">
    <citation type="submission" date="2017-12" db="EMBL/GenBank/DDBJ databases">
        <title>Improved Draft Genome Sequence of Microcystis aeruginosa NIES-298, a Microcystin-Producing Cyanobacterium from Lake Kasumigaura, Japan.</title>
        <authorList>
            <person name="Yamaguchi H."/>
            <person name="Suzuki S."/>
            <person name="Kawachi M."/>
        </authorList>
    </citation>
    <scope>NUCLEOTIDE SEQUENCE [LARGE SCALE GENOMIC DNA]</scope>
    <source>
        <strain evidence="2">NIES-298</strain>
    </source>
</reference>
<sequence>MNNNILELQKFRTETYNLIGRAKNVTFELMDAVLITKTAYCWADFSLSPLKKCGSASTVIDIPLEVYLLTIDFT</sequence>
<gene>
    <name evidence="1" type="ORF">BGM30_44070</name>
</gene>
<dbReference type="RefSeq" id="WP_103113414.1">
    <property type="nucleotide sequence ID" value="NZ_BEIU01000049.1"/>
</dbReference>
<dbReference type="Proteomes" id="UP000236321">
    <property type="component" value="Unassembled WGS sequence"/>
</dbReference>
<dbReference type="EMBL" id="BEYQ01000019">
    <property type="protein sequence ID" value="GBD55314.1"/>
    <property type="molecule type" value="Genomic_DNA"/>
</dbReference>
<comment type="caution">
    <text evidence="1">The sequence shown here is derived from an EMBL/GenBank/DDBJ whole genome shotgun (WGS) entry which is preliminary data.</text>
</comment>
<dbReference type="AlphaFoldDB" id="A0A2H6BYT2"/>
<protein>
    <submittedName>
        <fullName evidence="1">Uncharacterized protein</fullName>
    </submittedName>
</protein>